<evidence type="ECO:0000313" key="4">
    <source>
        <dbReference type="Proteomes" id="UP000034231"/>
    </source>
</evidence>
<evidence type="ECO:0000256" key="1">
    <source>
        <dbReference type="SAM" id="MobiDB-lite"/>
    </source>
</evidence>
<gene>
    <name evidence="3" type="ORF">US68_C0010G0075</name>
</gene>
<name>A0A0G0LB84_9BACT</name>
<dbReference type="Proteomes" id="UP000034231">
    <property type="component" value="Unassembled WGS sequence"/>
</dbReference>
<feature type="region of interest" description="Disordered" evidence="1">
    <location>
        <begin position="33"/>
        <end position="52"/>
    </location>
</feature>
<reference evidence="3 4" key="1">
    <citation type="journal article" date="2015" name="Nature">
        <title>rRNA introns, odd ribosomes, and small enigmatic genomes across a large radiation of phyla.</title>
        <authorList>
            <person name="Brown C.T."/>
            <person name="Hug L.A."/>
            <person name="Thomas B.C."/>
            <person name="Sharon I."/>
            <person name="Castelle C.J."/>
            <person name="Singh A."/>
            <person name="Wilkins M.J."/>
            <person name="Williams K.H."/>
            <person name="Banfield J.F."/>
        </authorList>
    </citation>
    <scope>NUCLEOTIDE SEQUENCE [LARGE SCALE GENOMIC DNA]</scope>
</reference>
<dbReference type="EMBL" id="LBTX01000010">
    <property type="protein sequence ID" value="KKQ49941.1"/>
    <property type="molecule type" value="Genomic_DNA"/>
</dbReference>
<proteinExistence type="predicted"/>
<accession>A0A0G0LB84</accession>
<protein>
    <submittedName>
        <fullName evidence="3">Uncharacterized protein</fullName>
    </submittedName>
</protein>
<evidence type="ECO:0000256" key="2">
    <source>
        <dbReference type="SAM" id="Phobius"/>
    </source>
</evidence>
<keyword evidence="2" id="KW-0812">Transmembrane</keyword>
<sequence length="52" mass="6109">MIRKIFIFFLAIIFLYICLLVYRFLPLYLAGRNEPKHFSGSPCQTGEDCPPR</sequence>
<keyword evidence="2" id="KW-0472">Membrane</keyword>
<feature type="transmembrane region" description="Helical" evidence="2">
    <location>
        <begin position="5"/>
        <end position="25"/>
    </location>
</feature>
<keyword evidence="2" id="KW-1133">Transmembrane helix</keyword>
<comment type="caution">
    <text evidence="3">The sequence shown here is derived from an EMBL/GenBank/DDBJ whole genome shotgun (WGS) entry which is preliminary data.</text>
</comment>
<dbReference type="AlphaFoldDB" id="A0A0G0LB84"/>
<evidence type="ECO:0000313" key="3">
    <source>
        <dbReference type="EMBL" id="KKQ49941.1"/>
    </source>
</evidence>
<organism evidence="3 4">
    <name type="scientific">Candidatus Shapirobacteria bacterium GW2011_GWE1_38_10</name>
    <dbReference type="NCBI Taxonomy" id="1618488"/>
    <lineage>
        <taxon>Bacteria</taxon>
        <taxon>Candidatus Shapironibacteriota</taxon>
    </lineage>
</organism>